<protein>
    <submittedName>
        <fullName evidence="8">C-type lectin domain family 9 member A</fullName>
    </submittedName>
</protein>
<dbReference type="GeneID" id="113059142"/>
<dbReference type="Pfam" id="PF00059">
    <property type="entry name" value="Lectin_C"/>
    <property type="match status" value="1"/>
</dbReference>
<comment type="subcellular location">
    <subcellularLocation>
        <location evidence="1">Cell membrane</location>
        <topology evidence="1">Single-pass type II membrane protein</topology>
    </subcellularLocation>
</comment>
<evidence type="ECO:0000313" key="7">
    <source>
        <dbReference type="Proteomes" id="UP000515129"/>
    </source>
</evidence>
<dbReference type="AlphaFoldDB" id="A0A6P6LI81"/>
<dbReference type="Gene3D" id="3.10.100.10">
    <property type="entry name" value="Mannose-Binding Protein A, subunit A"/>
    <property type="match status" value="1"/>
</dbReference>
<evidence type="ECO:0000256" key="3">
    <source>
        <dbReference type="ARBA" id="ARBA00023157"/>
    </source>
</evidence>
<feature type="domain" description="C-type lectin" evidence="6">
    <location>
        <begin position="188"/>
        <end position="306"/>
    </location>
</feature>
<dbReference type="OrthoDB" id="2142683at2759"/>
<dbReference type="PANTHER" id="PTHR45710:SF29">
    <property type="entry name" value="C-TYPE LECTIN DOMAIN FAMILY 9 MEMBER A-LIKE ISOFORM X1"/>
    <property type="match status" value="1"/>
</dbReference>
<keyword evidence="4" id="KW-0175">Coiled coil</keyword>
<dbReference type="SUPFAM" id="SSF56436">
    <property type="entry name" value="C-type lectin-like"/>
    <property type="match status" value="1"/>
</dbReference>
<dbReference type="GO" id="GO:0030246">
    <property type="term" value="F:carbohydrate binding"/>
    <property type="evidence" value="ECO:0007669"/>
    <property type="project" value="UniProtKB-KW"/>
</dbReference>
<keyword evidence="3" id="KW-1015">Disulfide bond</keyword>
<dbReference type="InterPro" id="IPR050828">
    <property type="entry name" value="C-type_lectin/matrix_domain"/>
</dbReference>
<accession>A0A6P6LI81</accession>
<keyword evidence="7" id="KW-1185">Reference proteome</keyword>
<evidence type="ECO:0000256" key="1">
    <source>
        <dbReference type="ARBA" id="ARBA00004401"/>
    </source>
</evidence>
<keyword evidence="5" id="KW-0812">Transmembrane</keyword>
<dbReference type="PROSITE" id="PS50041">
    <property type="entry name" value="C_TYPE_LECTIN_2"/>
    <property type="match status" value="1"/>
</dbReference>
<dbReference type="InterPro" id="IPR033992">
    <property type="entry name" value="NKR-like_CTLD"/>
</dbReference>
<keyword evidence="5" id="KW-0472">Membrane</keyword>
<dbReference type="InterPro" id="IPR001304">
    <property type="entry name" value="C-type_lectin-like"/>
</dbReference>
<evidence type="ECO:0000259" key="6">
    <source>
        <dbReference type="PROSITE" id="PS50041"/>
    </source>
</evidence>
<name>A0A6P6LI81_CARAU</name>
<organism evidence="7 8">
    <name type="scientific">Carassius auratus</name>
    <name type="common">Goldfish</name>
    <dbReference type="NCBI Taxonomy" id="7957"/>
    <lineage>
        <taxon>Eukaryota</taxon>
        <taxon>Metazoa</taxon>
        <taxon>Chordata</taxon>
        <taxon>Craniata</taxon>
        <taxon>Vertebrata</taxon>
        <taxon>Euteleostomi</taxon>
        <taxon>Actinopterygii</taxon>
        <taxon>Neopterygii</taxon>
        <taxon>Teleostei</taxon>
        <taxon>Ostariophysi</taxon>
        <taxon>Cypriniformes</taxon>
        <taxon>Cyprinidae</taxon>
        <taxon>Cyprininae</taxon>
        <taxon>Carassius</taxon>
    </lineage>
</organism>
<reference evidence="8" key="1">
    <citation type="submission" date="2025-08" db="UniProtKB">
        <authorList>
            <consortium name="RefSeq"/>
        </authorList>
    </citation>
    <scope>IDENTIFICATION</scope>
    <source>
        <strain evidence="8">Wakin</strain>
        <tissue evidence="8">Muscle</tissue>
    </source>
</reference>
<keyword evidence="2" id="KW-0430">Lectin</keyword>
<dbReference type="InterPro" id="IPR016186">
    <property type="entry name" value="C-type_lectin-like/link_sf"/>
</dbReference>
<dbReference type="PROSITE" id="PS00615">
    <property type="entry name" value="C_TYPE_LECTIN_1"/>
    <property type="match status" value="1"/>
</dbReference>
<dbReference type="CDD" id="cd03593">
    <property type="entry name" value="CLECT_NK_receptors_like"/>
    <property type="match status" value="1"/>
</dbReference>
<feature type="transmembrane region" description="Helical" evidence="5">
    <location>
        <begin position="85"/>
        <end position="107"/>
    </location>
</feature>
<dbReference type="KEGG" id="caua:113059142"/>
<evidence type="ECO:0000256" key="2">
    <source>
        <dbReference type="ARBA" id="ARBA00022734"/>
    </source>
</evidence>
<keyword evidence="5" id="KW-1133">Transmembrane helix</keyword>
<proteinExistence type="predicted"/>
<evidence type="ECO:0000256" key="4">
    <source>
        <dbReference type="SAM" id="Coils"/>
    </source>
</evidence>
<sequence length="327" mass="37610">MEEELFYSTVCFKPFDNQKSTVEVAKFEESVYAEVKIKRSTSQTAPETSAAECSLDKSVLPAHDSLTEAKDATTPTFSVYRRATVILGLLCFLLLAGLTAVSVFIYIHMSKYNNILAQHIQEKATNLQLLADKEVLERERARLKTQGEQMNGTLDFILKKSRFLVDEYCQSTGNGVQCTPCFQNWIQNGSSCYYFMKDWPWKSWTESQEYCKGYGAQLAIIDSVEEQEFINRHAQSYYDEYHGYWMGLSKKKETWVWSTGAELEEGFWVDDPLKGYGECVLSMPSKNPLKSWLSAYCYMRNRWICEVEVLTWPTFLQAQQNQSGPST</sequence>
<evidence type="ECO:0000313" key="8">
    <source>
        <dbReference type="RefSeq" id="XP_026083212.1"/>
    </source>
</evidence>
<feature type="coiled-coil region" evidence="4">
    <location>
        <begin position="126"/>
        <end position="153"/>
    </location>
</feature>
<gene>
    <name evidence="8" type="primary">LOC113059142</name>
</gene>
<dbReference type="InterPro" id="IPR016187">
    <property type="entry name" value="CTDL_fold"/>
</dbReference>
<dbReference type="RefSeq" id="XP_026083212.1">
    <property type="nucleotide sequence ID" value="XM_026227427.1"/>
</dbReference>
<dbReference type="Proteomes" id="UP000515129">
    <property type="component" value="Chromosome 41"/>
</dbReference>
<dbReference type="PANTHER" id="PTHR45710">
    <property type="entry name" value="C-TYPE LECTIN DOMAIN-CONTAINING PROTEIN 180"/>
    <property type="match status" value="1"/>
</dbReference>
<dbReference type="GO" id="GO:0005886">
    <property type="term" value="C:plasma membrane"/>
    <property type="evidence" value="ECO:0007669"/>
    <property type="project" value="UniProtKB-SubCell"/>
</dbReference>
<dbReference type="InterPro" id="IPR018378">
    <property type="entry name" value="C-type_lectin_CS"/>
</dbReference>
<dbReference type="SMART" id="SM00034">
    <property type="entry name" value="CLECT"/>
    <property type="match status" value="1"/>
</dbReference>
<evidence type="ECO:0000256" key="5">
    <source>
        <dbReference type="SAM" id="Phobius"/>
    </source>
</evidence>